<feature type="domain" description="Disease resistance R13L4/SHOC-2-like LRR" evidence="7">
    <location>
        <begin position="182"/>
        <end position="446"/>
    </location>
</feature>
<accession>A0A830C4R6</accession>
<dbReference type="OrthoDB" id="5279713at2759"/>
<dbReference type="GO" id="GO:0051707">
    <property type="term" value="P:response to other organism"/>
    <property type="evidence" value="ECO:0007669"/>
    <property type="project" value="UniProtKB-ARBA"/>
</dbReference>
<dbReference type="PANTHER" id="PTHR47186">
    <property type="entry name" value="LEUCINE-RICH REPEAT-CONTAINING PROTEIN 57"/>
    <property type="match status" value="1"/>
</dbReference>
<evidence type="ECO:0000256" key="3">
    <source>
        <dbReference type="ARBA" id="ARBA00022729"/>
    </source>
</evidence>
<gene>
    <name evidence="8" type="ORF">PHJA_001607400</name>
</gene>
<organism evidence="8 9">
    <name type="scientific">Phtheirospermum japonicum</name>
    <dbReference type="NCBI Taxonomy" id="374723"/>
    <lineage>
        <taxon>Eukaryota</taxon>
        <taxon>Viridiplantae</taxon>
        <taxon>Streptophyta</taxon>
        <taxon>Embryophyta</taxon>
        <taxon>Tracheophyta</taxon>
        <taxon>Spermatophyta</taxon>
        <taxon>Magnoliopsida</taxon>
        <taxon>eudicotyledons</taxon>
        <taxon>Gunneridae</taxon>
        <taxon>Pentapetalae</taxon>
        <taxon>asterids</taxon>
        <taxon>lamiids</taxon>
        <taxon>Lamiales</taxon>
        <taxon>Orobanchaceae</taxon>
        <taxon>Orobanchaceae incertae sedis</taxon>
        <taxon>Phtheirospermum</taxon>
    </lineage>
</organism>
<reference evidence="8" key="1">
    <citation type="submission" date="2020-07" db="EMBL/GenBank/DDBJ databases">
        <title>Ethylene signaling mediates host invasion by parasitic plants.</title>
        <authorList>
            <person name="Yoshida S."/>
        </authorList>
    </citation>
    <scope>NUCLEOTIDE SEQUENCE</scope>
    <source>
        <strain evidence="8">Okayama</strain>
    </source>
</reference>
<proteinExistence type="predicted"/>
<evidence type="ECO:0000256" key="2">
    <source>
        <dbReference type="ARBA" id="ARBA00022614"/>
    </source>
</evidence>
<dbReference type="GO" id="GO:0016020">
    <property type="term" value="C:membrane"/>
    <property type="evidence" value="ECO:0007669"/>
    <property type="project" value="UniProtKB-SubCell"/>
</dbReference>
<dbReference type="AlphaFoldDB" id="A0A830C4R6"/>
<dbReference type="InterPro" id="IPR003591">
    <property type="entry name" value="Leu-rich_rpt_typical-subtyp"/>
</dbReference>
<dbReference type="InterPro" id="IPR001611">
    <property type="entry name" value="Leu-rich_rpt"/>
</dbReference>
<dbReference type="Pfam" id="PF00560">
    <property type="entry name" value="LRR_1"/>
    <property type="match status" value="1"/>
</dbReference>
<dbReference type="SUPFAM" id="SSF52058">
    <property type="entry name" value="L domain-like"/>
    <property type="match status" value="1"/>
</dbReference>
<keyword evidence="9" id="KW-1185">Reference proteome</keyword>
<protein>
    <submittedName>
        <fullName evidence="8">Putative disease resistance rpp13-like protein 1</fullName>
    </submittedName>
</protein>
<evidence type="ECO:0000259" key="7">
    <source>
        <dbReference type="Pfam" id="PF23598"/>
    </source>
</evidence>
<evidence type="ECO:0000256" key="1">
    <source>
        <dbReference type="ARBA" id="ARBA00004370"/>
    </source>
</evidence>
<dbReference type="GO" id="GO:0006952">
    <property type="term" value="P:defense response"/>
    <property type="evidence" value="ECO:0007669"/>
    <property type="project" value="UniProtKB-ARBA"/>
</dbReference>
<keyword evidence="5" id="KW-0472">Membrane</keyword>
<dbReference type="InterPro" id="IPR032675">
    <property type="entry name" value="LRR_dom_sf"/>
</dbReference>
<dbReference type="PANTHER" id="PTHR47186:SF30">
    <property type="entry name" value="EF-HAND DOMAIN-CONTAINING PROTEIN"/>
    <property type="match status" value="1"/>
</dbReference>
<dbReference type="SUPFAM" id="SSF52047">
    <property type="entry name" value="RNI-like"/>
    <property type="match status" value="1"/>
</dbReference>
<dbReference type="Pfam" id="PF23598">
    <property type="entry name" value="LRR_14"/>
    <property type="match status" value="2"/>
</dbReference>
<sequence length="531" mass="60650">MLDLPDSGIPQGIEKYIHLRWLNLSYNGSFSIFEVLDTICSELYNLQTLLLSNCNLQEIPRGIGNLINLRHLDLSENESLKELPREIGNLINLRHLDLNSNESLEELPREIGNLINLRHLDLNNNESLEELPREIGNLINLRYLDLSSNGSLKELPREMWSLVNLRHLDLSYNTSLKELPREMENLINLRHLDLSSNGSLKELPESICGLRELKTLNITLCDRISSLPQGIHRLVNLKHLHTDSIMQFPQGLAHLTCLHTLSEFWVGKNVGKLGWLKNLNRLSGSLILRISLNGGLENTDVEDAREGELRNKEYLQELDITFYEDIDEVEDCVRMGVIDALQPHPNLQKLSIWNFKGSRLPGWIASPINQVKNIRLINFDHLSSLAPLGILPFLEEIDIFFIHEMRFVGCEFLGITTTSESGHTNSITDVYFHKLKKLALMNCSKWEEWEDITVQQEDEKVSFMPHLTSLSIKGCDRLAALPHRLLRKAAALEKLDISGSTQLEQCYGDQEGSPWKSISNINPRIQLTMSD</sequence>
<keyword evidence="4" id="KW-0677">Repeat</keyword>
<dbReference type="Proteomes" id="UP000653305">
    <property type="component" value="Unassembled WGS sequence"/>
</dbReference>
<feature type="domain" description="Disease resistance R13L4/SHOC-2-like LRR" evidence="7">
    <location>
        <begin position="62"/>
        <end position="127"/>
    </location>
</feature>
<keyword evidence="6" id="KW-0325">Glycoprotein</keyword>
<evidence type="ECO:0000256" key="4">
    <source>
        <dbReference type="ARBA" id="ARBA00022737"/>
    </source>
</evidence>
<dbReference type="SMART" id="SM00369">
    <property type="entry name" value="LRR_TYP"/>
    <property type="match status" value="7"/>
</dbReference>
<dbReference type="InterPro" id="IPR055414">
    <property type="entry name" value="LRR_R13L4/SHOC2-like"/>
</dbReference>
<evidence type="ECO:0000256" key="5">
    <source>
        <dbReference type="ARBA" id="ARBA00023136"/>
    </source>
</evidence>
<dbReference type="Gene3D" id="3.80.10.10">
    <property type="entry name" value="Ribonuclease Inhibitor"/>
    <property type="match status" value="2"/>
</dbReference>
<dbReference type="FunFam" id="3.80.10.10:FF:000041">
    <property type="entry name" value="LRR receptor-like serine/threonine-protein kinase ERECTA"/>
    <property type="match status" value="1"/>
</dbReference>
<evidence type="ECO:0000313" key="9">
    <source>
        <dbReference type="Proteomes" id="UP000653305"/>
    </source>
</evidence>
<comment type="caution">
    <text evidence="8">The sequence shown here is derived from an EMBL/GenBank/DDBJ whole genome shotgun (WGS) entry which is preliminary data.</text>
</comment>
<comment type="subcellular location">
    <subcellularLocation>
        <location evidence="1">Membrane</location>
    </subcellularLocation>
</comment>
<evidence type="ECO:0000256" key="6">
    <source>
        <dbReference type="ARBA" id="ARBA00023180"/>
    </source>
</evidence>
<keyword evidence="3" id="KW-0732">Signal</keyword>
<keyword evidence="2" id="KW-0433">Leucine-rich repeat</keyword>
<dbReference type="EMBL" id="BMAC01000358">
    <property type="protein sequence ID" value="GFP94630.1"/>
    <property type="molecule type" value="Genomic_DNA"/>
</dbReference>
<name>A0A830C4R6_9LAMI</name>
<evidence type="ECO:0000313" key="8">
    <source>
        <dbReference type="EMBL" id="GFP94630.1"/>
    </source>
</evidence>